<evidence type="ECO:0000256" key="1">
    <source>
        <dbReference type="SAM" id="Phobius"/>
    </source>
</evidence>
<feature type="transmembrane region" description="Helical" evidence="1">
    <location>
        <begin position="36"/>
        <end position="57"/>
    </location>
</feature>
<organism evidence="2 3">
    <name type="scientific">Wenjunlia tyrosinilytica</name>
    <dbReference type="NCBI Taxonomy" id="1544741"/>
    <lineage>
        <taxon>Bacteria</taxon>
        <taxon>Bacillati</taxon>
        <taxon>Actinomycetota</taxon>
        <taxon>Actinomycetes</taxon>
        <taxon>Kitasatosporales</taxon>
        <taxon>Streptomycetaceae</taxon>
        <taxon>Wenjunlia</taxon>
    </lineage>
</organism>
<dbReference type="Proteomes" id="UP000641932">
    <property type="component" value="Unassembled WGS sequence"/>
</dbReference>
<keyword evidence="1" id="KW-0472">Membrane</keyword>
<dbReference type="AlphaFoldDB" id="A0A917ZLC9"/>
<reference evidence="2" key="1">
    <citation type="journal article" date="2014" name="Int. J. Syst. Evol. Microbiol.">
        <title>Complete genome sequence of Corynebacterium casei LMG S-19264T (=DSM 44701T), isolated from a smear-ripened cheese.</title>
        <authorList>
            <consortium name="US DOE Joint Genome Institute (JGI-PGF)"/>
            <person name="Walter F."/>
            <person name="Albersmeier A."/>
            <person name="Kalinowski J."/>
            <person name="Ruckert C."/>
        </authorList>
    </citation>
    <scope>NUCLEOTIDE SEQUENCE</scope>
    <source>
        <strain evidence="2">CGMCC 4.7201</strain>
    </source>
</reference>
<dbReference type="Pfam" id="PF17260">
    <property type="entry name" value="DUF5326"/>
    <property type="match status" value="1"/>
</dbReference>
<gene>
    <name evidence="2" type="ORF">GCM10012280_22250</name>
</gene>
<proteinExistence type="predicted"/>
<protein>
    <recommendedName>
        <fullName evidence="4">DUF5326 family protein</fullName>
    </recommendedName>
</protein>
<evidence type="ECO:0000313" key="3">
    <source>
        <dbReference type="Proteomes" id="UP000641932"/>
    </source>
</evidence>
<evidence type="ECO:0008006" key="4">
    <source>
        <dbReference type="Google" id="ProtNLM"/>
    </source>
</evidence>
<dbReference type="InterPro" id="IPR020246">
    <property type="entry name" value="Uncharacterised_SCO3924"/>
</dbReference>
<accession>A0A917ZLC9</accession>
<dbReference type="RefSeq" id="WP_189131419.1">
    <property type="nucleotide sequence ID" value="NZ_BMMS01000008.1"/>
</dbReference>
<reference evidence="2" key="2">
    <citation type="submission" date="2020-09" db="EMBL/GenBank/DDBJ databases">
        <authorList>
            <person name="Sun Q."/>
            <person name="Zhou Y."/>
        </authorList>
    </citation>
    <scope>NUCLEOTIDE SEQUENCE</scope>
    <source>
        <strain evidence="2">CGMCC 4.7201</strain>
    </source>
</reference>
<feature type="transmembrane region" description="Helical" evidence="1">
    <location>
        <begin position="12"/>
        <end position="30"/>
    </location>
</feature>
<evidence type="ECO:0000313" key="2">
    <source>
        <dbReference type="EMBL" id="GGO86349.1"/>
    </source>
</evidence>
<dbReference type="EMBL" id="BMMS01000008">
    <property type="protein sequence ID" value="GGO86349.1"/>
    <property type="molecule type" value="Genomic_DNA"/>
</dbReference>
<comment type="caution">
    <text evidence="2">The sequence shown here is derived from an EMBL/GenBank/DDBJ whole genome shotgun (WGS) entry which is preliminary data.</text>
</comment>
<keyword evidence="3" id="KW-1185">Reference proteome</keyword>
<name>A0A917ZLC9_9ACTN</name>
<keyword evidence="1" id="KW-0812">Transmembrane</keyword>
<keyword evidence="1" id="KW-1133">Transmembrane helix</keyword>
<sequence length="64" mass="7126">MKKLFEELPGWVRWGVIPVLALLVFGSVIMKIIGVLVFLLFKVLLFVAVVAAVILAARKFSKRA</sequence>